<dbReference type="PANTHER" id="PTHR45649">
    <property type="entry name" value="AMINO-ACID PERMEASE BAT1"/>
    <property type="match status" value="1"/>
</dbReference>
<dbReference type="PANTHER" id="PTHR45649:SF26">
    <property type="entry name" value="OS04G0435100 PROTEIN"/>
    <property type="match status" value="1"/>
</dbReference>
<protein>
    <submittedName>
        <fullName evidence="7">Amino acid transporter</fullName>
    </submittedName>
</protein>
<dbReference type="GO" id="GO:0022857">
    <property type="term" value="F:transmembrane transporter activity"/>
    <property type="evidence" value="ECO:0007669"/>
    <property type="project" value="InterPro"/>
</dbReference>
<evidence type="ECO:0000256" key="5">
    <source>
        <dbReference type="ARBA" id="ARBA00023136"/>
    </source>
</evidence>
<dbReference type="PIRSF" id="PIRSF006060">
    <property type="entry name" value="AA_transporter"/>
    <property type="match status" value="1"/>
</dbReference>
<feature type="transmembrane region" description="Helical" evidence="6">
    <location>
        <begin position="255"/>
        <end position="273"/>
    </location>
</feature>
<evidence type="ECO:0000313" key="7">
    <source>
        <dbReference type="EMBL" id="GHO99269.1"/>
    </source>
</evidence>
<evidence type="ECO:0000256" key="3">
    <source>
        <dbReference type="ARBA" id="ARBA00022692"/>
    </source>
</evidence>
<feature type="transmembrane region" description="Helical" evidence="6">
    <location>
        <begin position="39"/>
        <end position="58"/>
    </location>
</feature>
<feature type="transmembrane region" description="Helical" evidence="6">
    <location>
        <begin position="197"/>
        <end position="217"/>
    </location>
</feature>
<sequence length="550" mass="59214">MPSTNRTTREELLTQDIKRLHSLGYAQELFRTMGGFSNFAISFTIISVLSGCLTLFYTGITTSGFAAGSIGWPLVTIFVVIVALGMAELASAYPTAGGLYFWASKLGGPAWGWFTGWFNLIGQVAVTAGIDYGLAVSIDVLLNAWFPSFPATLGSVLAIDPATQWTTLAIYAIVLILHAILNIFGVRIVAILNDVSVWWHIVGVLCIGGGVVVATLIGQQFDGAGFAAHVASQPLNSAGTLFSLDPKYNATGFPIWYAFLLGLLLAQYTYTGYDASAHMTEETVGAETRAPWGVVMSVVVSAFAGYILLMSLLAAAPDLTKAAGYINPVLYILESRLGHIIGTLFFALAVGAQFFCGMSSITTNSRMIYAFSRDGAMPFSNTWHHLDRSRTPRNAIILAASCAFILAIPTVFNFAAYVAITSIATIGLYLAYASPILLRIFAKDFQPGPWHLGKWSKPIGAIAVIWVICIALLFMLPTANPITPVNFNYTPIVVLGTSIILVIWWFVSVRHWFKGPHIQGSAAELSEIERQVGEALHVDTSIEQGLAGGQ</sequence>
<feature type="transmembrane region" description="Helical" evidence="6">
    <location>
        <begin position="110"/>
        <end position="128"/>
    </location>
</feature>
<comment type="subcellular location">
    <subcellularLocation>
        <location evidence="1">Membrane</location>
        <topology evidence="1">Multi-pass membrane protein</topology>
    </subcellularLocation>
</comment>
<evidence type="ECO:0000256" key="6">
    <source>
        <dbReference type="SAM" id="Phobius"/>
    </source>
</evidence>
<feature type="transmembrane region" description="Helical" evidence="6">
    <location>
        <begin position="418"/>
        <end position="438"/>
    </location>
</feature>
<evidence type="ECO:0000256" key="4">
    <source>
        <dbReference type="ARBA" id="ARBA00022989"/>
    </source>
</evidence>
<keyword evidence="3 6" id="KW-0812">Transmembrane</keyword>
<keyword evidence="2" id="KW-0813">Transport</keyword>
<evidence type="ECO:0000256" key="2">
    <source>
        <dbReference type="ARBA" id="ARBA00022448"/>
    </source>
</evidence>
<evidence type="ECO:0000313" key="8">
    <source>
        <dbReference type="Proteomes" id="UP000597444"/>
    </source>
</evidence>
<dbReference type="GO" id="GO:0016020">
    <property type="term" value="C:membrane"/>
    <property type="evidence" value="ECO:0007669"/>
    <property type="project" value="UniProtKB-SubCell"/>
</dbReference>
<comment type="caution">
    <text evidence="7">The sequence shown here is derived from an EMBL/GenBank/DDBJ whole genome shotgun (WGS) entry which is preliminary data.</text>
</comment>
<accession>A0A8J3IP31</accession>
<dbReference type="Proteomes" id="UP000597444">
    <property type="component" value="Unassembled WGS sequence"/>
</dbReference>
<organism evidence="7 8">
    <name type="scientific">Reticulibacter mediterranei</name>
    <dbReference type="NCBI Taxonomy" id="2778369"/>
    <lineage>
        <taxon>Bacteria</taxon>
        <taxon>Bacillati</taxon>
        <taxon>Chloroflexota</taxon>
        <taxon>Ktedonobacteria</taxon>
        <taxon>Ktedonobacterales</taxon>
        <taxon>Reticulibacteraceae</taxon>
        <taxon>Reticulibacter</taxon>
    </lineage>
</organism>
<evidence type="ECO:0000256" key="1">
    <source>
        <dbReference type="ARBA" id="ARBA00004141"/>
    </source>
</evidence>
<dbReference type="AlphaFoldDB" id="A0A8J3IP31"/>
<dbReference type="InterPro" id="IPR002293">
    <property type="entry name" value="AA/rel_permease1"/>
</dbReference>
<dbReference type="EMBL" id="BNJK01000002">
    <property type="protein sequence ID" value="GHO99269.1"/>
    <property type="molecule type" value="Genomic_DNA"/>
</dbReference>
<keyword evidence="5 6" id="KW-0472">Membrane</keyword>
<keyword evidence="8" id="KW-1185">Reference proteome</keyword>
<feature type="transmembrane region" description="Helical" evidence="6">
    <location>
        <begin position="459"/>
        <end position="477"/>
    </location>
</feature>
<proteinExistence type="predicted"/>
<dbReference type="Gene3D" id="1.20.1740.10">
    <property type="entry name" value="Amino acid/polyamine transporter I"/>
    <property type="match status" value="1"/>
</dbReference>
<feature type="transmembrane region" description="Helical" evidence="6">
    <location>
        <begin position="395"/>
        <end position="412"/>
    </location>
</feature>
<gene>
    <name evidence="7" type="ORF">KSF_093170</name>
</gene>
<feature type="transmembrane region" description="Helical" evidence="6">
    <location>
        <begin position="489"/>
        <end position="507"/>
    </location>
</feature>
<feature type="transmembrane region" description="Helical" evidence="6">
    <location>
        <begin position="70"/>
        <end position="90"/>
    </location>
</feature>
<feature type="transmembrane region" description="Helical" evidence="6">
    <location>
        <begin position="294"/>
        <end position="317"/>
    </location>
</feature>
<keyword evidence="4 6" id="KW-1133">Transmembrane helix</keyword>
<name>A0A8J3IP31_9CHLR</name>
<feature type="transmembrane region" description="Helical" evidence="6">
    <location>
        <begin position="337"/>
        <end position="357"/>
    </location>
</feature>
<dbReference type="Pfam" id="PF13520">
    <property type="entry name" value="AA_permease_2"/>
    <property type="match status" value="1"/>
</dbReference>
<reference evidence="7" key="1">
    <citation type="submission" date="2020-10" db="EMBL/GenBank/DDBJ databases">
        <title>Taxonomic study of unclassified bacteria belonging to the class Ktedonobacteria.</title>
        <authorList>
            <person name="Yabe S."/>
            <person name="Wang C.M."/>
            <person name="Zheng Y."/>
            <person name="Sakai Y."/>
            <person name="Cavaletti L."/>
            <person name="Monciardini P."/>
            <person name="Donadio S."/>
        </authorList>
    </citation>
    <scope>NUCLEOTIDE SEQUENCE</scope>
    <source>
        <strain evidence="7">ID150040</strain>
    </source>
</reference>
<feature type="transmembrane region" description="Helical" evidence="6">
    <location>
        <begin position="165"/>
        <end position="185"/>
    </location>
</feature>